<evidence type="ECO:0000256" key="11">
    <source>
        <dbReference type="ARBA" id="ARBA00023319"/>
    </source>
</evidence>
<evidence type="ECO:0000259" key="15">
    <source>
        <dbReference type="PROSITE" id="PS50157"/>
    </source>
</evidence>
<dbReference type="Pfam" id="PF00096">
    <property type="entry name" value="zf-C2H2"/>
    <property type="match status" value="1"/>
</dbReference>
<proteinExistence type="inferred from homology"/>
<dbReference type="GO" id="GO:0005576">
    <property type="term" value="C:extracellular region"/>
    <property type="evidence" value="ECO:0007669"/>
    <property type="project" value="UniProtKB-SubCell"/>
</dbReference>
<keyword evidence="10" id="KW-0539">Nucleus</keyword>
<evidence type="ECO:0000256" key="12">
    <source>
        <dbReference type="ARBA" id="ARBA00061228"/>
    </source>
</evidence>
<evidence type="ECO:0000256" key="13">
    <source>
        <dbReference type="ARBA" id="ARBA00068688"/>
    </source>
</evidence>
<keyword evidence="6 14" id="KW-0863">Zinc-finger</keyword>
<evidence type="ECO:0000256" key="5">
    <source>
        <dbReference type="ARBA" id="ARBA00022737"/>
    </source>
</evidence>
<evidence type="ECO:0000256" key="1">
    <source>
        <dbReference type="ARBA" id="ARBA00004123"/>
    </source>
</evidence>
<dbReference type="InterPro" id="IPR013098">
    <property type="entry name" value="Ig_I-set"/>
</dbReference>
<dbReference type="GO" id="GO:0000981">
    <property type="term" value="F:DNA-binding transcription factor activity, RNA polymerase II-specific"/>
    <property type="evidence" value="ECO:0007669"/>
    <property type="project" value="TreeGrafter"/>
</dbReference>
<keyword evidence="5" id="KW-0677">Repeat</keyword>
<keyword evidence="3" id="KW-0964">Secreted</keyword>
<dbReference type="PROSITE" id="PS50835">
    <property type="entry name" value="IG_LIKE"/>
    <property type="match status" value="1"/>
</dbReference>
<name>A0A8S4FY98_PLUXY</name>
<evidence type="ECO:0000256" key="9">
    <source>
        <dbReference type="ARBA" id="ARBA00023180"/>
    </source>
</evidence>
<protein>
    <recommendedName>
        <fullName evidence="13">Hemolin</fullName>
    </recommendedName>
</protein>
<dbReference type="GO" id="GO:0008270">
    <property type="term" value="F:zinc ion binding"/>
    <property type="evidence" value="ECO:0007669"/>
    <property type="project" value="UniProtKB-KW"/>
</dbReference>
<evidence type="ECO:0000256" key="7">
    <source>
        <dbReference type="ARBA" id="ARBA00022833"/>
    </source>
</evidence>
<dbReference type="Gene3D" id="2.60.40.10">
    <property type="entry name" value="Immunoglobulins"/>
    <property type="match status" value="1"/>
</dbReference>
<keyword evidence="9" id="KW-0325">Glycoprotein</keyword>
<accession>A0A8S4FY98</accession>
<dbReference type="AlphaFoldDB" id="A0A8S4FY98"/>
<dbReference type="Gene3D" id="3.30.160.60">
    <property type="entry name" value="Classic Zinc Finger"/>
    <property type="match status" value="2"/>
</dbReference>
<evidence type="ECO:0000256" key="4">
    <source>
        <dbReference type="ARBA" id="ARBA00022723"/>
    </source>
</evidence>
<dbReference type="InterPro" id="IPR036236">
    <property type="entry name" value="Znf_C2H2_sf"/>
</dbReference>
<dbReference type="PROSITE" id="PS50157">
    <property type="entry name" value="ZINC_FINGER_C2H2_2"/>
    <property type="match status" value="2"/>
</dbReference>
<evidence type="ECO:0000313" key="18">
    <source>
        <dbReference type="Proteomes" id="UP000653454"/>
    </source>
</evidence>
<gene>
    <name evidence="17" type="ORF">PLXY2_LOCUS12064</name>
</gene>
<dbReference type="Proteomes" id="UP000653454">
    <property type="component" value="Unassembled WGS sequence"/>
</dbReference>
<dbReference type="InterPro" id="IPR013783">
    <property type="entry name" value="Ig-like_fold"/>
</dbReference>
<comment type="caution">
    <text evidence="17">The sequence shown here is derived from an EMBL/GenBank/DDBJ whole genome shotgun (WGS) entry which is preliminary data.</text>
</comment>
<evidence type="ECO:0000259" key="16">
    <source>
        <dbReference type="PROSITE" id="PS50835"/>
    </source>
</evidence>
<keyword evidence="8" id="KW-1015">Disulfide bond</keyword>
<dbReference type="SMART" id="SM00409">
    <property type="entry name" value="IG"/>
    <property type="match status" value="1"/>
</dbReference>
<keyword evidence="18" id="KW-1185">Reference proteome</keyword>
<dbReference type="InterPro" id="IPR007110">
    <property type="entry name" value="Ig-like_dom"/>
</dbReference>
<sequence>MKPNSDLSERYKLLPFEPKIVSSYKAYLDNIGKMAVLPCRVKGHPRPRVVWRDNNGEVVRKKNARMRVFRSGELQISRLAWADMGDFTCTATNHFGTATAKTFVYPVIAPYPCDECSKSFTNKLKLYGHKKTHEKTKTYKCDVCENYFCGPTSLKKHMRLHTGERPYACEDVQYFDRDEKPLQEDALEI</sequence>
<feature type="domain" description="C2H2-type" evidence="15">
    <location>
        <begin position="111"/>
        <end position="138"/>
    </location>
</feature>
<keyword evidence="11" id="KW-0393">Immunoglobulin domain</keyword>
<dbReference type="Pfam" id="PF07679">
    <property type="entry name" value="I-set"/>
    <property type="match status" value="1"/>
</dbReference>
<dbReference type="PANTHER" id="PTHR23226">
    <property type="entry name" value="ZINC FINGER AND SCAN DOMAIN-CONTAINING"/>
    <property type="match status" value="1"/>
</dbReference>
<dbReference type="Pfam" id="PF13894">
    <property type="entry name" value="zf-C2H2_4"/>
    <property type="match status" value="1"/>
</dbReference>
<dbReference type="SUPFAM" id="SSF57667">
    <property type="entry name" value="beta-beta-alpha zinc fingers"/>
    <property type="match status" value="1"/>
</dbReference>
<dbReference type="FunFam" id="3.30.160.60:FF:000446">
    <property type="entry name" value="Zinc finger protein"/>
    <property type="match status" value="1"/>
</dbReference>
<comment type="subcellular location">
    <subcellularLocation>
        <location evidence="1">Nucleus</location>
    </subcellularLocation>
    <subcellularLocation>
        <location evidence="2">Secreted</location>
    </subcellularLocation>
</comment>
<keyword evidence="7" id="KW-0862">Zinc</keyword>
<feature type="domain" description="Ig-like" evidence="16">
    <location>
        <begin position="18"/>
        <end position="104"/>
    </location>
</feature>
<evidence type="ECO:0000256" key="14">
    <source>
        <dbReference type="PROSITE-ProRule" id="PRU00042"/>
    </source>
</evidence>
<reference evidence="17" key="1">
    <citation type="submission" date="2020-11" db="EMBL/GenBank/DDBJ databases">
        <authorList>
            <person name="Whiteford S."/>
        </authorList>
    </citation>
    <scope>NUCLEOTIDE SEQUENCE</scope>
</reference>
<dbReference type="SMART" id="SM00408">
    <property type="entry name" value="IGc2"/>
    <property type="match status" value="1"/>
</dbReference>
<evidence type="ECO:0000313" key="17">
    <source>
        <dbReference type="EMBL" id="CAG9133823.1"/>
    </source>
</evidence>
<dbReference type="InterPro" id="IPR003598">
    <property type="entry name" value="Ig_sub2"/>
</dbReference>
<dbReference type="PROSITE" id="PS00028">
    <property type="entry name" value="ZINC_FINGER_C2H2_1"/>
    <property type="match status" value="2"/>
</dbReference>
<dbReference type="InterPro" id="IPR036179">
    <property type="entry name" value="Ig-like_dom_sf"/>
</dbReference>
<feature type="domain" description="C2H2-type" evidence="15">
    <location>
        <begin position="139"/>
        <end position="166"/>
    </location>
</feature>
<dbReference type="InterPro" id="IPR013087">
    <property type="entry name" value="Znf_C2H2_type"/>
</dbReference>
<dbReference type="SMART" id="SM00355">
    <property type="entry name" value="ZnF_C2H2"/>
    <property type="match status" value="2"/>
</dbReference>
<organism evidence="17 18">
    <name type="scientific">Plutella xylostella</name>
    <name type="common">Diamondback moth</name>
    <name type="synonym">Plutella maculipennis</name>
    <dbReference type="NCBI Taxonomy" id="51655"/>
    <lineage>
        <taxon>Eukaryota</taxon>
        <taxon>Metazoa</taxon>
        <taxon>Ecdysozoa</taxon>
        <taxon>Arthropoda</taxon>
        <taxon>Hexapoda</taxon>
        <taxon>Insecta</taxon>
        <taxon>Pterygota</taxon>
        <taxon>Neoptera</taxon>
        <taxon>Endopterygota</taxon>
        <taxon>Lepidoptera</taxon>
        <taxon>Glossata</taxon>
        <taxon>Ditrysia</taxon>
        <taxon>Yponomeutoidea</taxon>
        <taxon>Plutellidae</taxon>
        <taxon>Plutella</taxon>
    </lineage>
</organism>
<evidence type="ECO:0000256" key="2">
    <source>
        <dbReference type="ARBA" id="ARBA00004613"/>
    </source>
</evidence>
<evidence type="ECO:0000256" key="10">
    <source>
        <dbReference type="ARBA" id="ARBA00023242"/>
    </source>
</evidence>
<evidence type="ECO:0000256" key="6">
    <source>
        <dbReference type="ARBA" id="ARBA00022771"/>
    </source>
</evidence>
<dbReference type="CDD" id="cd00096">
    <property type="entry name" value="Ig"/>
    <property type="match status" value="1"/>
</dbReference>
<dbReference type="GO" id="GO:0005634">
    <property type="term" value="C:nucleus"/>
    <property type="evidence" value="ECO:0007669"/>
    <property type="project" value="UniProtKB-SubCell"/>
</dbReference>
<dbReference type="EMBL" id="CAJHNJ030000068">
    <property type="protein sequence ID" value="CAG9133823.1"/>
    <property type="molecule type" value="Genomic_DNA"/>
</dbReference>
<dbReference type="FunFam" id="2.60.40.10:FF:000032">
    <property type="entry name" value="palladin isoform X1"/>
    <property type="match status" value="1"/>
</dbReference>
<evidence type="ECO:0000256" key="8">
    <source>
        <dbReference type="ARBA" id="ARBA00023157"/>
    </source>
</evidence>
<dbReference type="GO" id="GO:0000978">
    <property type="term" value="F:RNA polymerase II cis-regulatory region sequence-specific DNA binding"/>
    <property type="evidence" value="ECO:0007669"/>
    <property type="project" value="TreeGrafter"/>
</dbReference>
<comment type="similarity">
    <text evidence="12">Belongs to the hemolin family.</text>
</comment>
<dbReference type="InterPro" id="IPR003599">
    <property type="entry name" value="Ig_sub"/>
</dbReference>
<evidence type="ECO:0000256" key="3">
    <source>
        <dbReference type="ARBA" id="ARBA00022525"/>
    </source>
</evidence>
<dbReference type="SUPFAM" id="SSF48726">
    <property type="entry name" value="Immunoglobulin"/>
    <property type="match status" value="1"/>
</dbReference>
<keyword evidence="4" id="KW-0479">Metal-binding</keyword>
<dbReference type="PANTHER" id="PTHR23226:SF416">
    <property type="entry name" value="FI01424P"/>
    <property type="match status" value="1"/>
</dbReference>